<keyword evidence="3 6" id="KW-0863">Zinc-finger</keyword>
<feature type="region of interest" description="Disordered" evidence="7">
    <location>
        <begin position="198"/>
        <end position="240"/>
    </location>
</feature>
<evidence type="ECO:0000256" key="1">
    <source>
        <dbReference type="ARBA" id="ARBA00004123"/>
    </source>
</evidence>
<keyword evidence="8" id="KW-0812">Transmembrane</keyword>
<dbReference type="AlphaFoldDB" id="A0AAR2KNN0"/>
<evidence type="ECO:0000313" key="10">
    <source>
        <dbReference type="Ensembl" id="ENSPNAP00000065905.1"/>
    </source>
</evidence>
<feature type="domain" description="FCS-type" evidence="9">
    <location>
        <begin position="501"/>
        <end position="535"/>
    </location>
</feature>
<dbReference type="InterPro" id="IPR012313">
    <property type="entry name" value="Znf_FCS"/>
</dbReference>
<dbReference type="GeneTree" id="ENSGT00940000162952"/>
<dbReference type="Proteomes" id="UP001501920">
    <property type="component" value="Chromosome 2"/>
</dbReference>
<evidence type="ECO:0000256" key="4">
    <source>
        <dbReference type="ARBA" id="ARBA00022833"/>
    </source>
</evidence>
<evidence type="ECO:0000256" key="5">
    <source>
        <dbReference type="ARBA" id="ARBA00023242"/>
    </source>
</evidence>
<evidence type="ECO:0000313" key="11">
    <source>
        <dbReference type="Proteomes" id="UP001501920"/>
    </source>
</evidence>
<dbReference type="InterPro" id="IPR038603">
    <property type="entry name" value="Znf_FCS_sf"/>
</dbReference>
<accession>A0AAR2KNN0</accession>
<keyword evidence="8" id="KW-1133">Transmembrane helix</keyword>
<feature type="transmembrane region" description="Helical" evidence="8">
    <location>
        <begin position="595"/>
        <end position="619"/>
    </location>
</feature>
<keyword evidence="8" id="KW-0472">Membrane</keyword>
<protein>
    <recommendedName>
        <fullName evidence="9">FCS-type domain-containing protein</fullName>
    </recommendedName>
</protein>
<feature type="compositionally biased region" description="Polar residues" evidence="7">
    <location>
        <begin position="371"/>
        <end position="392"/>
    </location>
</feature>
<dbReference type="Gene3D" id="3.30.60.160">
    <property type="match status" value="1"/>
</dbReference>
<evidence type="ECO:0000256" key="7">
    <source>
        <dbReference type="SAM" id="MobiDB-lite"/>
    </source>
</evidence>
<organism evidence="10 11">
    <name type="scientific">Pygocentrus nattereri</name>
    <name type="common">Red-bellied piranha</name>
    <dbReference type="NCBI Taxonomy" id="42514"/>
    <lineage>
        <taxon>Eukaryota</taxon>
        <taxon>Metazoa</taxon>
        <taxon>Chordata</taxon>
        <taxon>Craniata</taxon>
        <taxon>Vertebrata</taxon>
        <taxon>Euteleostomi</taxon>
        <taxon>Actinopterygii</taxon>
        <taxon>Neopterygii</taxon>
        <taxon>Teleostei</taxon>
        <taxon>Ostariophysi</taxon>
        <taxon>Characiformes</taxon>
        <taxon>Characoidei</taxon>
        <taxon>Pygocentrus</taxon>
    </lineage>
</organism>
<feature type="compositionally biased region" description="Low complexity" evidence="7">
    <location>
        <begin position="198"/>
        <end position="234"/>
    </location>
</feature>
<reference evidence="10 11" key="1">
    <citation type="submission" date="2020-10" db="EMBL/GenBank/DDBJ databases">
        <title>Pygocentrus nattereri (red-bellied piranha) genome, fPygNat1, primary haplotype.</title>
        <authorList>
            <person name="Myers G."/>
            <person name="Meyer A."/>
            <person name="Karagic N."/>
            <person name="Pippel M."/>
            <person name="Winkler S."/>
            <person name="Tracey A."/>
            <person name="Wood J."/>
            <person name="Formenti G."/>
            <person name="Howe K."/>
            <person name="Fedrigo O."/>
            <person name="Jarvis E.D."/>
        </authorList>
    </citation>
    <scope>NUCLEOTIDE SEQUENCE [LARGE SCALE GENOMIC DNA]</scope>
</reference>
<sequence length="620" mass="67895">MEGESIEVVASSCTVLTTTVSSTSTPITQRTQTNHTDRQTVQVIQQAVHRPAGVAQYLQQMYAAQQHHIMLQTLHQHQQTTSPTTYSTASTQQVSQRCIRMTSTCGHRGVNAWILPPSLSLPPPPSLSIPAALSPALMRHQLHCPTSLKGVPPQFILQSSVAQRQVQPIALRVTDQDSSHPPLSLLTGTTPTPATVLSQHFSCPASSDQPASQSSAQQHAVVASTSTVPSASPVLPDPPPLHLAPVVDPLCQAQPLSCPPPPPPLTLALPRLPATPSSASVQRLSLRSIHALAVRSDHMLLSEDELPVAEALAQLPFQNLPPPQTTAVDLKVQPNTNADKTSEDGAGVEMGREGEKCPDRSRTPTPPALTPTKNPQNSCPLESSCLQSSRSVIRSAEDAVSTPPPPSLWPAVRSSRSSPTSASQRPPQAGVRPHILTHLIEGFVITEGLAPFPVCPPGGTIQQQVQLRAVVLRQMRVMVRGVLRLWVLRGGVCAVFSERSAVSPLDLLQCEFCGKRGSMRTFLRSKRFCSTTCIRRYNHSTKRLAVLRAHRMTRWPNRPMGRRGRPPSRISRTHREHFFRQVVAGVRYFQKYSFIYIYIYIYLTSSFFHIQYILLINILS</sequence>
<dbReference type="PROSITE" id="PS51024">
    <property type="entry name" value="ZF_FCS"/>
    <property type="match status" value="1"/>
</dbReference>
<evidence type="ECO:0000256" key="3">
    <source>
        <dbReference type="ARBA" id="ARBA00022771"/>
    </source>
</evidence>
<feature type="compositionally biased region" description="Basic and acidic residues" evidence="7">
    <location>
        <begin position="350"/>
        <end position="362"/>
    </location>
</feature>
<dbReference type="Ensembl" id="ENSPNAT00000085173.1">
    <property type="protein sequence ID" value="ENSPNAP00000065905.1"/>
    <property type="gene ID" value="ENSPNAG00000010542.2"/>
</dbReference>
<dbReference type="GO" id="GO:0008270">
    <property type="term" value="F:zinc ion binding"/>
    <property type="evidence" value="ECO:0007669"/>
    <property type="project" value="UniProtKB-KW"/>
</dbReference>
<dbReference type="Pfam" id="PF21319">
    <property type="entry name" value="zf-FCS_1"/>
    <property type="match status" value="1"/>
</dbReference>
<evidence type="ECO:0000256" key="2">
    <source>
        <dbReference type="ARBA" id="ARBA00022723"/>
    </source>
</evidence>
<evidence type="ECO:0000256" key="8">
    <source>
        <dbReference type="SAM" id="Phobius"/>
    </source>
</evidence>
<feature type="compositionally biased region" description="Low complexity" evidence="7">
    <location>
        <begin position="410"/>
        <end position="429"/>
    </location>
</feature>
<reference evidence="10" key="2">
    <citation type="submission" date="2025-08" db="UniProtKB">
        <authorList>
            <consortium name="Ensembl"/>
        </authorList>
    </citation>
    <scope>IDENTIFICATION</scope>
</reference>
<evidence type="ECO:0000256" key="6">
    <source>
        <dbReference type="PROSITE-ProRule" id="PRU00367"/>
    </source>
</evidence>
<reference evidence="10" key="3">
    <citation type="submission" date="2025-09" db="UniProtKB">
        <authorList>
            <consortium name="Ensembl"/>
        </authorList>
    </citation>
    <scope>IDENTIFICATION</scope>
</reference>
<keyword evidence="4" id="KW-0862">Zinc</keyword>
<comment type="subcellular location">
    <subcellularLocation>
        <location evidence="1">Nucleus</location>
    </subcellularLocation>
</comment>
<keyword evidence="2" id="KW-0479">Metal-binding</keyword>
<proteinExistence type="predicted"/>
<keyword evidence="11" id="KW-1185">Reference proteome</keyword>
<keyword evidence="5" id="KW-0539">Nucleus</keyword>
<feature type="region of interest" description="Disordered" evidence="7">
    <location>
        <begin position="323"/>
        <end position="431"/>
    </location>
</feature>
<dbReference type="GO" id="GO:0005634">
    <property type="term" value="C:nucleus"/>
    <property type="evidence" value="ECO:0007669"/>
    <property type="project" value="UniProtKB-SubCell"/>
</dbReference>
<evidence type="ECO:0000259" key="9">
    <source>
        <dbReference type="PROSITE" id="PS51024"/>
    </source>
</evidence>
<name>A0AAR2KNN0_PYGNA</name>